<comment type="caution">
    <text evidence="1">The sequence shown here is derived from an EMBL/GenBank/DDBJ whole genome shotgun (WGS) entry which is preliminary data.</text>
</comment>
<dbReference type="InterPro" id="IPR007433">
    <property type="entry name" value="DUF481"/>
</dbReference>
<accession>A0ABT3MQ06</accession>
<reference evidence="1 2" key="1">
    <citation type="submission" date="2022-10" db="EMBL/GenBank/DDBJ databases">
        <title>High-quality genome sequences of two octocoral-associated bacteria, Endozoicomonas euniceicola EF212 and Endozoicomonas gorgoniicola PS125.</title>
        <authorList>
            <person name="Chiou Y.-J."/>
            <person name="Chen Y.-H."/>
        </authorList>
    </citation>
    <scope>NUCLEOTIDE SEQUENCE [LARGE SCALE GENOMIC DNA]</scope>
    <source>
        <strain evidence="1 2">PS125</strain>
    </source>
</reference>
<keyword evidence="2" id="KW-1185">Reference proteome</keyword>
<gene>
    <name evidence="1" type="ORF">NX722_02125</name>
</gene>
<evidence type="ECO:0000313" key="2">
    <source>
        <dbReference type="Proteomes" id="UP001209854"/>
    </source>
</evidence>
<dbReference type="RefSeq" id="WP_262566510.1">
    <property type="nucleotide sequence ID" value="NZ_JAPFCC010000001.1"/>
</dbReference>
<organism evidence="1 2">
    <name type="scientific">Endozoicomonas gorgoniicola</name>
    <dbReference type="NCBI Taxonomy" id="1234144"/>
    <lineage>
        <taxon>Bacteria</taxon>
        <taxon>Pseudomonadati</taxon>
        <taxon>Pseudomonadota</taxon>
        <taxon>Gammaproteobacteria</taxon>
        <taxon>Oceanospirillales</taxon>
        <taxon>Endozoicomonadaceae</taxon>
        <taxon>Endozoicomonas</taxon>
    </lineage>
</organism>
<sequence length="340" mass="39489">MHRSGHLFKAVGFVYCLTSAAYLKADKVELHNGSVITGQVLSIKDDKLEVDSGYGKLLIPLKDIASMDSEKPVWIRFKGESSFSLWKLETINQQLQLVSPDESQMRPADPSELASVSNIAPDSDQWRWSGNANAYLSYQRGNTKKDAFNADGQFAARDYRNRNTLDWKFDYEEDDKKKLKDRWLLKYGYNRFLNPVWYLSGNLGWEKDTIKSLDYRTSAGVGLGHQFYDEPDLNLRMELGPSYIWEKFSDPEKKNNSGAGQWKLNYDQLLWDWVTLFHNQDIYYRFKEKSWLFQTSTGFRVQLIDLLHLIVKLDYDYDNDPQPGKKKDDSTLMFGLGASW</sequence>
<dbReference type="Pfam" id="PF04338">
    <property type="entry name" value="DUF481"/>
    <property type="match status" value="1"/>
</dbReference>
<evidence type="ECO:0000313" key="1">
    <source>
        <dbReference type="EMBL" id="MCW7551456.1"/>
    </source>
</evidence>
<dbReference type="EMBL" id="JAPFCC010000001">
    <property type="protein sequence ID" value="MCW7551456.1"/>
    <property type="molecule type" value="Genomic_DNA"/>
</dbReference>
<protein>
    <submittedName>
        <fullName evidence="1">DUF481 domain-containing protein</fullName>
    </submittedName>
</protein>
<proteinExistence type="predicted"/>
<dbReference type="Proteomes" id="UP001209854">
    <property type="component" value="Unassembled WGS sequence"/>
</dbReference>
<name>A0ABT3MQ06_9GAMM</name>